<evidence type="ECO:0000256" key="10">
    <source>
        <dbReference type="ARBA" id="ARBA00023163"/>
    </source>
</evidence>
<keyword evidence="17" id="KW-1185">Reference proteome</keyword>
<evidence type="ECO:0000313" key="16">
    <source>
        <dbReference type="EMBL" id="KOB65144.1"/>
    </source>
</evidence>
<evidence type="ECO:0000259" key="14">
    <source>
        <dbReference type="PROSITE" id="PS50157"/>
    </source>
</evidence>
<evidence type="ECO:0000256" key="8">
    <source>
        <dbReference type="ARBA" id="ARBA00023015"/>
    </source>
</evidence>
<keyword evidence="4 13" id="KW-0479">Metal-binding</keyword>
<feature type="binding site" evidence="13">
    <location>
        <position position="52"/>
    </location>
    <ligand>
        <name>Zn(2+)</name>
        <dbReference type="ChEBI" id="CHEBI:29105"/>
    </ligand>
</feature>
<keyword evidence="6 12" id="KW-0863">Zinc-finger</keyword>
<keyword evidence="8" id="KW-0805">Transcription regulation</keyword>
<accession>A0A0L7KQC8</accession>
<reference evidence="16 17" key="1">
    <citation type="journal article" date="2015" name="Genome Biol. Evol.">
        <title>The genome of winter moth (Operophtera brumata) provides a genomic perspective on sexual dimorphism and phenology.</title>
        <authorList>
            <person name="Derks M.F."/>
            <person name="Smit S."/>
            <person name="Salis L."/>
            <person name="Schijlen E."/>
            <person name="Bossers A."/>
            <person name="Mateman C."/>
            <person name="Pijl A.S."/>
            <person name="de Ridder D."/>
            <person name="Groenen M.A."/>
            <person name="Visser M.E."/>
            <person name="Megens H.J."/>
        </authorList>
    </citation>
    <scope>NUCLEOTIDE SEQUENCE [LARGE SCALE GENOMIC DNA]</scope>
    <source>
        <strain evidence="16">WM2013NL</strain>
        <tissue evidence="16">Head and thorax</tissue>
    </source>
</reference>
<dbReference type="SMART" id="SM00868">
    <property type="entry name" value="zf-AD"/>
    <property type="match status" value="1"/>
</dbReference>
<evidence type="ECO:0000259" key="15">
    <source>
        <dbReference type="PROSITE" id="PS51915"/>
    </source>
</evidence>
<evidence type="ECO:0000256" key="12">
    <source>
        <dbReference type="PROSITE-ProRule" id="PRU00042"/>
    </source>
</evidence>
<dbReference type="EMBL" id="JTDY01007519">
    <property type="protein sequence ID" value="KOB65144.1"/>
    <property type="molecule type" value="Genomic_DNA"/>
</dbReference>
<evidence type="ECO:0000256" key="7">
    <source>
        <dbReference type="ARBA" id="ARBA00022833"/>
    </source>
</evidence>
<dbReference type="FunFam" id="3.30.160.60:FF:002274">
    <property type="entry name" value="Zinc finger protein 432"/>
    <property type="match status" value="1"/>
</dbReference>
<evidence type="ECO:0000256" key="11">
    <source>
        <dbReference type="ARBA" id="ARBA00023242"/>
    </source>
</evidence>
<comment type="function">
    <text evidence="1">May be involved in transcriptional regulation.</text>
</comment>
<keyword evidence="5" id="KW-0677">Repeat</keyword>
<dbReference type="SUPFAM" id="SSF57716">
    <property type="entry name" value="Glucocorticoid receptor-like (DNA-binding domain)"/>
    <property type="match status" value="1"/>
</dbReference>
<dbReference type="STRING" id="104452.A0A0L7KQC8"/>
<dbReference type="PANTHER" id="PTHR23235">
    <property type="entry name" value="KRUEPPEL-LIKE TRANSCRIPTION FACTOR"/>
    <property type="match status" value="1"/>
</dbReference>
<evidence type="ECO:0000313" key="17">
    <source>
        <dbReference type="Proteomes" id="UP000037510"/>
    </source>
</evidence>
<sequence>MDVSSLCRSCMKEVASWEREKFDARAVEMFSFCTNLRITEEDQLPQQFCYSCLNKIESSYSFIIEAQKVHVTLKNIVSRSDTSIIVEPDTCLKTHNPEIKLTLPDYKICSVVEDTRPYELGQKKLVETVDLPVETGNFEDNVEPINEKEIGIDRSVNKPEIAIDSNVCPVCRKSFSRPSQLTSHSVSHSEERKFACSACGKRFKRPGNLKVHMRMHTGEKPYACATCPFRAAVASNLRRHERVHACARDHVCAHCGKTFQDRSNLCPACPSAFTDSWKRKAHLMRSHKVPLHDIPRMRTDGRVIQ</sequence>
<dbReference type="Pfam" id="PF00096">
    <property type="entry name" value="zf-C2H2"/>
    <property type="match status" value="2"/>
</dbReference>
<evidence type="ECO:0000256" key="2">
    <source>
        <dbReference type="ARBA" id="ARBA00004123"/>
    </source>
</evidence>
<dbReference type="PROSITE" id="PS50157">
    <property type="entry name" value="ZINC_FINGER_C2H2_2"/>
    <property type="match status" value="3"/>
</dbReference>
<dbReference type="InterPro" id="IPR036236">
    <property type="entry name" value="Znf_C2H2_sf"/>
</dbReference>
<dbReference type="InterPro" id="IPR013087">
    <property type="entry name" value="Znf_C2H2_type"/>
</dbReference>
<keyword evidence="9" id="KW-0238">DNA-binding</keyword>
<dbReference type="PROSITE" id="PS00028">
    <property type="entry name" value="ZINC_FINGER_C2H2_1"/>
    <property type="match status" value="2"/>
</dbReference>
<protein>
    <submittedName>
        <fullName evidence="16">Uncharacterized protein</fullName>
    </submittedName>
</protein>
<feature type="domain" description="C2H2-type" evidence="14">
    <location>
        <begin position="194"/>
        <end position="221"/>
    </location>
</feature>
<evidence type="ECO:0000256" key="6">
    <source>
        <dbReference type="ARBA" id="ARBA00022771"/>
    </source>
</evidence>
<proteinExistence type="inferred from homology"/>
<evidence type="ECO:0000256" key="5">
    <source>
        <dbReference type="ARBA" id="ARBA00022737"/>
    </source>
</evidence>
<keyword evidence="11" id="KW-0539">Nucleus</keyword>
<dbReference type="GO" id="GO:0008270">
    <property type="term" value="F:zinc ion binding"/>
    <property type="evidence" value="ECO:0007669"/>
    <property type="project" value="UniProtKB-UniRule"/>
</dbReference>
<name>A0A0L7KQC8_OPEBR</name>
<comment type="caution">
    <text evidence="16">The sequence shown here is derived from an EMBL/GenBank/DDBJ whole genome shotgun (WGS) entry which is preliminary data.</text>
</comment>
<dbReference type="GO" id="GO:0000981">
    <property type="term" value="F:DNA-binding transcription factor activity, RNA polymerase II-specific"/>
    <property type="evidence" value="ECO:0007669"/>
    <property type="project" value="TreeGrafter"/>
</dbReference>
<dbReference type="GO" id="GO:0005634">
    <property type="term" value="C:nucleus"/>
    <property type="evidence" value="ECO:0007669"/>
    <property type="project" value="UniProtKB-SubCell"/>
</dbReference>
<feature type="binding site" evidence="13">
    <location>
        <position position="10"/>
    </location>
    <ligand>
        <name>Zn(2+)</name>
        <dbReference type="ChEBI" id="CHEBI:29105"/>
    </ligand>
</feature>
<dbReference type="GO" id="GO:0000978">
    <property type="term" value="F:RNA polymerase II cis-regulatory region sequence-specific DNA binding"/>
    <property type="evidence" value="ECO:0007669"/>
    <property type="project" value="TreeGrafter"/>
</dbReference>
<dbReference type="SMART" id="SM00355">
    <property type="entry name" value="ZnF_C2H2"/>
    <property type="match status" value="4"/>
</dbReference>
<feature type="domain" description="ZAD" evidence="15">
    <location>
        <begin position="5"/>
        <end position="76"/>
    </location>
</feature>
<comment type="similarity">
    <text evidence="3">Belongs to the krueppel C2H2-type zinc-finger protein family.</text>
</comment>
<feature type="binding site" evidence="13">
    <location>
        <position position="7"/>
    </location>
    <ligand>
        <name>Zn(2+)</name>
        <dbReference type="ChEBI" id="CHEBI:29105"/>
    </ligand>
</feature>
<dbReference type="Gene3D" id="3.30.160.60">
    <property type="entry name" value="Classic Zinc Finger"/>
    <property type="match status" value="3"/>
</dbReference>
<evidence type="ECO:0000256" key="4">
    <source>
        <dbReference type="ARBA" id="ARBA00022723"/>
    </source>
</evidence>
<keyword evidence="7 13" id="KW-0862">Zinc</keyword>
<dbReference type="PROSITE" id="PS51915">
    <property type="entry name" value="ZAD"/>
    <property type="match status" value="1"/>
</dbReference>
<evidence type="ECO:0000256" key="13">
    <source>
        <dbReference type="PROSITE-ProRule" id="PRU01263"/>
    </source>
</evidence>
<dbReference type="AlphaFoldDB" id="A0A0L7KQC8"/>
<dbReference type="SUPFAM" id="SSF57667">
    <property type="entry name" value="beta-beta-alpha zinc fingers"/>
    <property type="match status" value="3"/>
</dbReference>
<comment type="subcellular location">
    <subcellularLocation>
        <location evidence="2">Nucleus</location>
    </subcellularLocation>
</comment>
<gene>
    <name evidence="16" type="ORF">OBRU01_23680</name>
</gene>
<evidence type="ECO:0000256" key="9">
    <source>
        <dbReference type="ARBA" id="ARBA00023125"/>
    </source>
</evidence>
<feature type="domain" description="C2H2-type" evidence="14">
    <location>
        <begin position="166"/>
        <end position="193"/>
    </location>
</feature>
<evidence type="ECO:0000256" key="1">
    <source>
        <dbReference type="ARBA" id="ARBA00003767"/>
    </source>
</evidence>
<evidence type="ECO:0000256" key="3">
    <source>
        <dbReference type="ARBA" id="ARBA00006991"/>
    </source>
</evidence>
<feature type="domain" description="C2H2-type" evidence="14">
    <location>
        <begin position="222"/>
        <end position="249"/>
    </location>
</feature>
<organism evidence="16 17">
    <name type="scientific">Operophtera brumata</name>
    <name type="common">Winter moth</name>
    <name type="synonym">Phalaena brumata</name>
    <dbReference type="NCBI Taxonomy" id="104452"/>
    <lineage>
        <taxon>Eukaryota</taxon>
        <taxon>Metazoa</taxon>
        <taxon>Ecdysozoa</taxon>
        <taxon>Arthropoda</taxon>
        <taxon>Hexapoda</taxon>
        <taxon>Insecta</taxon>
        <taxon>Pterygota</taxon>
        <taxon>Neoptera</taxon>
        <taxon>Endopterygota</taxon>
        <taxon>Lepidoptera</taxon>
        <taxon>Glossata</taxon>
        <taxon>Ditrysia</taxon>
        <taxon>Geometroidea</taxon>
        <taxon>Geometridae</taxon>
        <taxon>Larentiinae</taxon>
        <taxon>Operophtera</taxon>
    </lineage>
</organism>
<dbReference type="Proteomes" id="UP000037510">
    <property type="component" value="Unassembled WGS sequence"/>
</dbReference>
<dbReference type="InterPro" id="IPR012934">
    <property type="entry name" value="Znf_AD"/>
</dbReference>
<keyword evidence="10" id="KW-0804">Transcription</keyword>
<dbReference type="PANTHER" id="PTHR23235:SF120">
    <property type="entry name" value="KRUPPEL-LIKE FACTOR 15"/>
    <property type="match status" value="1"/>
</dbReference>
<feature type="binding site" evidence="13">
    <location>
        <position position="49"/>
    </location>
    <ligand>
        <name>Zn(2+)</name>
        <dbReference type="ChEBI" id="CHEBI:29105"/>
    </ligand>
</feature>
<dbReference type="FunFam" id="3.30.160.60:FF:000417">
    <property type="entry name" value="Zinc finger protein"/>
    <property type="match status" value="1"/>
</dbReference>